<evidence type="ECO:0000256" key="1">
    <source>
        <dbReference type="ARBA" id="ARBA00010515"/>
    </source>
</evidence>
<dbReference type="PANTHER" id="PTHR23024:SF396">
    <property type="entry name" value="OS08G0475000 PROTEIN"/>
    <property type="match status" value="1"/>
</dbReference>
<protein>
    <recommendedName>
        <fullName evidence="5">Alpha/beta hydrolase fold-3 domain-containing protein</fullName>
    </recommendedName>
</protein>
<evidence type="ECO:0000256" key="3">
    <source>
        <dbReference type="PROSITE-ProRule" id="PRU10038"/>
    </source>
</evidence>
<keyword evidence="2" id="KW-0378">Hydrolase</keyword>
<dbReference type="Pfam" id="PF07859">
    <property type="entry name" value="Abhydrolase_3"/>
    <property type="match status" value="3"/>
</dbReference>
<dbReference type="EMBL" id="CP144753">
    <property type="protein sequence ID" value="WVZ92508.1"/>
    <property type="molecule type" value="Genomic_DNA"/>
</dbReference>
<feature type="domain" description="Alpha/beta hydrolase fold-3" evidence="5">
    <location>
        <begin position="833"/>
        <end position="1057"/>
    </location>
</feature>
<accession>A0AAQ3UH39</accession>
<dbReference type="PROSITE" id="PS01173">
    <property type="entry name" value="LIPASE_GDXG_HIS"/>
    <property type="match status" value="1"/>
</dbReference>
<dbReference type="GO" id="GO:0016787">
    <property type="term" value="F:hydrolase activity"/>
    <property type="evidence" value="ECO:0007669"/>
    <property type="project" value="UniProtKB-KW"/>
</dbReference>
<dbReference type="InterPro" id="IPR029058">
    <property type="entry name" value="AB_hydrolase_fold"/>
</dbReference>
<evidence type="ECO:0000256" key="4">
    <source>
        <dbReference type="SAM" id="SignalP"/>
    </source>
</evidence>
<sequence length="1129" mass="120862">MASPVLLVAALWLCALFFGAAGEAAAAAGLGLAGPSSSAAAFRSRATDPNMEVKFDFSPFLIQYKSGRVQRFMGTTFVPPSLDSRTGVASRDVVVDQAAGLAVRLYRPSRRAVAAGGGAGKKLPVLVYFHGGAFVVESAFDLVYHNYLNALTAKAGVLAVSVNYRLAPEHPLPAAYDDSWAALAWVLANARRGGGDPWLSRHGDASRVFLAGDSAGGNIAHNLAMRAGQHDHGAARIRGVALLDPYFLGRYVDPGAQRAWGFICAGRYGTGHPYVNPTALPPAAWRRLPSARVLMTVSDQDRLGPFQRAYVDALRGSGWGGRAQLYVTPGEGHCYFLNNLDSPKAAMHMATLAACAMNGEGTVGSCRIYDLLDLVTAVVPSHGRGCITIDFDMSPFLVRYKSGRVRRLMGTSRVAAGADAATGVTSKDVTIDAVTGLAARLYIPTDALGGGPEPEKLPLLVYFHGGAFVVHSAFSGAHARFLNELVSAARVVAVSVDYRLAPEHPVPAAYDDAWAALRWAVASCGAGPEPEPWLAAHGDAARLFVAGDSAGANIAHNVTLRAGGSGGGLPGGSRVDGMVLLHPYFRGKKLVPSESAVGWSLETGERWWDFMCAGRYGIDHPFINPLATPAPEWAALACRRVLVTVAELDTLRDRGRRYVEALRGSAWAGEEAVLYGTQGEGHVYFIDDKSRSSGDKAAREMAAVLFWELTNRFESLMLTNFSSALLLLLNMAGALLAPRALPPGHGGPASLETDGGDAGADVDFFFFPFLVLYKSGRVQRFMGTDTVPASTDPATGVASRDVVIDAAAGLAVRLYLPPGLVSGNRTADRLPLLVFYHGGAFVTESAFSPTYHRYLNALVSKAGVLAVSVEYHLAPEHRLPAAYDDAWAALRWAVASASARAGPSPDPWLSRRADPARLFLAGDSAGGNIAHNMAVRAAREGLEGGAAIRGLALLDPYFWGSRPVPSETADEGTRRWREETWSFVCAGRYGIDDPVINPVAVPPEEWRRLPCVRVLVTVAGLDMLSARGRAYVHALRDSGWRGKAELYETPGEYHVYFLNKPESVEAVKEMQVVVNFIGGGGQLPPLELATTGQMTEYYIRLQIANLLLNHTCINNKEEDWRRHRTCFSS</sequence>
<comment type="similarity">
    <text evidence="1">Belongs to the 'GDXG' lipolytic enzyme family.</text>
</comment>
<reference evidence="6 7" key="1">
    <citation type="submission" date="2024-02" db="EMBL/GenBank/DDBJ databases">
        <title>High-quality chromosome-scale genome assembly of Pensacola bahiagrass (Paspalum notatum Flugge var. saurae).</title>
        <authorList>
            <person name="Vega J.M."/>
            <person name="Podio M."/>
            <person name="Orjuela J."/>
            <person name="Siena L.A."/>
            <person name="Pessino S.C."/>
            <person name="Combes M.C."/>
            <person name="Mariac C."/>
            <person name="Albertini E."/>
            <person name="Pupilli F."/>
            <person name="Ortiz J.P.A."/>
            <person name="Leblanc O."/>
        </authorList>
    </citation>
    <scope>NUCLEOTIDE SEQUENCE [LARGE SCALE GENOMIC DNA]</scope>
    <source>
        <strain evidence="6">R1</strain>
        <tissue evidence="6">Leaf</tissue>
    </source>
</reference>
<feature type="signal peptide" evidence="4">
    <location>
        <begin position="1"/>
        <end position="22"/>
    </location>
</feature>
<name>A0AAQ3UH39_PASNO</name>
<evidence type="ECO:0000313" key="7">
    <source>
        <dbReference type="Proteomes" id="UP001341281"/>
    </source>
</evidence>
<dbReference type="InterPro" id="IPR013094">
    <property type="entry name" value="AB_hydrolase_3"/>
</dbReference>
<evidence type="ECO:0000256" key="2">
    <source>
        <dbReference type="ARBA" id="ARBA00022801"/>
    </source>
</evidence>
<organism evidence="6 7">
    <name type="scientific">Paspalum notatum var. saurae</name>
    <dbReference type="NCBI Taxonomy" id="547442"/>
    <lineage>
        <taxon>Eukaryota</taxon>
        <taxon>Viridiplantae</taxon>
        <taxon>Streptophyta</taxon>
        <taxon>Embryophyta</taxon>
        <taxon>Tracheophyta</taxon>
        <taxon>Spermatophyta</taxon>
        <taxon>Magnoliopsida</taxon>
        <taxon>Liliopsida</taxon>
        <taxon>Poales</taxon>
        <taxon>Poaceae</taxon>
        <taxon>PACMAD clade</taxon>
        <taxon>Panicoideae</taxon>
        <taxon>Andropogonodae</taxon>
        <taxon>Paspaleae</taxon>
        <taxon>Paspalinae</taxon>
        <taxon>Paspalum</taxon>
    </lineage>
</organism>
<proteinExistence type="inferred from homology"/>
<gene>
    <name evidence="6" type="ORF">U9M48_038565</name>
</gene>
<feature type="active site" evidence="3">
    <location>
        <position position="549"/>
    </location>
</feature>
<dbReference type="PROSITE" id="PS01174">
    <property type="entry name" value="LIPASE_GDXG_SER"/>
    <property type="match status" value="3"/>
</dbReference>
<dbReference type="InterPro" id="IPR002168">
    <property type="entry name" value="Lipase_GDXG_HIS_AS"/>
</dbReference>
<feature type="chain" id="PRO_5042882646" description="Alpha/beta hydrolase fold-3 domain-containing protein" evidence="4">
    <location>
        <begin position="23"/>
        <end position="1129"/>
    </location>
</feature>
<evidence type="ECO:0000313" key="6">
    <source>
        <dbReference type="EMBL" id="WVZ92508.1"/>
    </source>
</evidence>
<dbReference type="SUPFAM" id="SSF53474">
    <property type="entry name" value="alpha/beta-Hydrolases"/>
    <property type="match status" value="3"/>
</dbReference>
<feature type="domain" description="Alpha/beta hydrolase fold-3" evidence="5">
    <location>
        <begin position="126"/>
        <end position="336"/>
    </location>
</feature>
<keyword evidence="4" id="KW-0732">Signal</keyword>
<dbReference type="AlphaFoldDB" id="A0AAQ3UH39"/>
<dbReference type="InterPro" id="IPR050466">
    <property type="entry name" value="Carboxylest/Gibb_receptor"/>
</dbReference>
<dbReference type="PANTHER" id="PTHR23024">
    <property type="entry name" value="ARYLACETAMIDE DEACETYLASE"/>
    <property type="match status" value="1"/>
</dbReference>
<dbReference type="InterPro" id="IPR033140">
    <property type="entry name" value="Lipase_GDXG_put_SER_AS"/>
</dbReference>
<feature type="domain" description="Alpha/beta hydrolase fold-3" evidence="5">
    <location>
        <begin position="460"/>
        <end position="685"/>
    </location>
</feature>
<evidence type="ECO:0000259" key="5">
    <source>
        <dbReference type="Pfam" id="PF07859"/>
    </source>
</evidence>
<feature type="active site" evidence="3">
    <location>
        <position position="214"/>
    </location>
</feature>
<dbReference type="Proteomes" id="UP001341281">
    <property type="component" value="Chromosome 09"/>
</dbReference>
<feature type="active site" evidence="3">
    <location>
        <position position="924"/>
    </location>
</feature>
<keyword evidence="7" id="KW-1185">Reference proteome</keyword>
<dbReference type="Gene3D" id="3.40.50.1820">
    <property type="entry name" value="alpha/beta hydrolase"/>
    <property type="match status" value="3"/>
</dbReference>